<feature type="region of interest" description="Disordered" evidence="2">
    <location>
        <begin position="1"/>
        <end position="34"/>
    </location>
</feature>
<keyword evidence="1" id="KW-0233">DNA recombination</keyword>
<organism evidence="4 5">
    <name type="scientific">Rhizopus delemar (strain RA 99-880 / ATCC MYA-4621 / FGSC 9543 / NRRL 43880)</name>
    <name type="common">Mucormycosis agent</name>
    <name type="synonym">Rhizopus arrhizus var. delemar</name>
    <dbReference type="NCBI Taxonomy" id="246409"/>
    <lineage>
        <taxon>Eukaryota</taxon>
        <taxon>Fungi</taxon>
        <taxon>Fungi incertae sedis</taxon>
        <taxon>Mucoromycota</taxon>
        <taxon>Mucoromycotina</taxon>
        <taxon>Mucoromycetes</taxon>
        <taxon>Mucorales</taxon>
        <taxon>Mucorineae</taxon>
        <taxon>Rhizopodaceae</taxon>
        <taxon>Rhizopus</taxon>
    </lineage>
</organism>
<name>I1BHU7_RHIO9</name>
<evidence type="ECO:0000256" key="1">
    <source>
        <dbReference type="ARBA" id="ARBA00023172"/>
    </source>
</evidence>
<feature type="domain" description="Tyr recombinase" evidence="3">
    <location>
        <begin position="135"/>
        <end position="334"/>
    </location>
</feature>
<dbReference type="RefSeq" id="XP_067511173.1">
    <property type="nucleotide sequence ID" value="XM_067655072.1"/>
</dbReference>
<dbReference type="PROSITE" id="PS51898">
    <property type="entry name" value="TYR_RECOMBINASE"/>
    <property type="match status" value="1"/>
</dbReference>
<evidence type="ECO:0000256" key="2">
    <source>
        <dbReference type="SAM" id="MobiDB-lite"/>
    </source>
</evidence>
<dbReference type="InterPro" id="IPR002104">
    <property type="entry name" value="Integrase_catalytic"/>
</dbReference>
<dbReference type="STRING" id="246409.I1BHU7"/>
<dbReference type="Proteomes" id="UP000009138">
    <property type="component" value="Unassembled WGS sequence"/>
</dbReference>
<evidence type="ECO:0000313" key="5">
    <source>
        <dbReference type="Proteomes" id="UP000009138"/>
    </source>
</evidence>
<dbReference type="InterPro" id="IPR011010">
    <property type="entry name" value="DNA_brk_join_enz"/>
</dbReference>
<dbReference type="GO" id="GO:0006310">
    <property type="term" value="P:DNA recombination"/>
    <property type="evidence" value="ECO:0007669"/>
    <property type="project" value="UniProtKB-KW"/>
</dbReference>
<dbReference type="InterPro" id="IPR013762">
    <property type="entry name" value="Integrase-like_cat_sf"/>
</dbReference>
<dbReference type="SUPFAM" id="SSF56349">
    <property type="entry name" value="DNA breaking-rejoining enzymes"/>
    <property type="match status" value="1"/>
</dbReference>
<dbReference type="OrthoDB" id="2239391at2759"/>
<feature type="compositionally biased region" description="Polar residues" evidence="2">
    <location>
        <begin position="14"/>
        <end position="31"/>
    </location>
</feature>
<sequence>MVPVPVSISEPTVEPNQLLSPQNHPGETSTGHNDHTLVAQRPMIPDIAESQLPTTSSPRSDFHSAAFSSGSLVHDQRQVEAIRVAALGSRYRFSALNPNARSILLRDRLDATSSNNRSYKRGQTLFLKWAHDNQISTSNFTSEDLYQPFNRSVLVSLISTKIQIGKLAFLLGVTCFLRPSVLHRIPFNSVSLNPTAQTIYFEVHCPKEKRKRRSIIKSFLVRAHSQATLCPISVFTAFCTRRASTAPNRLFINSHHAGSPISVRTIQGWLRRLLRFSTTESRVSLRSIASSLALQAGIPKEDIVTMGNWSSSQTFEHHYRREHLSTFDFTNTLVPPGDMVFDDDEYA</sequence>
<protein>
    <recommendedName>
        <fullName evidence="3">Tyr recombinase domain-containing protein</fullName>
    </recommendedName>
</protein>
<dbReference type="InParanoid" id="I1BHU7"/>
<dbReference type="VEuPathDB" id="FungiDB:RO3G_00481"/>
<evidence type="ECO:0000313" key="4">
    <source>
        <dbReference type="EMBL" id="EIE75777.1"/>
    </source>
</evidence>
<proteinExistence type="predicted"/>
<evidence type="ECO:0000259" key="3">
    <source>
        <dbReference type="PROSITE" id="PS51898"/>
    </source>
</evidence>
<dbReference type="GeneID" id="93607453"/>
<dbReference type="GO" id="GO:0015074">
    <property type="term" value="P:DNA integration"/>
    <property type="evidence" value="ECO:0007669"/>
    <property type="project" value="InterPro"/>
</dbReference>
<dbReference type="EMBL" id="CH476732">
    <property type="protein sequence ID" value="EIE75777.1"/>
    <property type="molecule type" value="Genomic_DNA"/>
</dbReference>
<dbReference type="GO" id="GO:0003677">
    <property type="term" value="F:DNA binding"/>
    <property type="evidence" value="ECO:0007669"/>
    <property type="project" value="InterPro"/>
</dbReference>
<keyword evidence="5" id="KW-1185">Reference proteome</keyword>
<dbReference type="AlphaFoldDB" id="I1BHU7"/>
<accession>I1BHU7</accession>
<reference evidence="4 5" key="1">
    <citation type="journal article" date="2009" name="PLoS Genet.">
        <title>Genomic analysis of the basal lineage fungus Rhizopus oryzae reveals a whole-genome duplication.</title>
        <authorList>
            <person name="Ma L.-J."/>
            <person name="Ibrahim A.S."/>
            <person name="Skory C."/>
            <person name="Grabherr M.G."/>
            <person name="Burger G."/>
            <person name="Butler M."/>
            <person name="Elias M."/>
            <person name="Idnurm A."/>
            <person name="Lang B.F."/>
            <person name="Sone T."/>
            <person name="Abe A."/>
            <person name="Calvo S.E."/>
            <person name="Corrochano L.M."/>
            <person name="Engels R."/>
            <person name="Fu J."/>
            <person name="Hansberg W."/>
            <person name="Kim J.-M."/>
            <person name="Kodira C.D."/>
            <person name="Koehrsen M.J."/>
            <person name="Liu B."/>
            <person name="Miranda-Saavedra D."/>
            <person name="O'Leary S."/>
            <person name="Ortiz-Castellanos L."/>
            <person name="Poulter R."/>
            <person name="Rodriguez-Romero J."/>
            <person name="Ruiz-Herrera J."/>
            <person name="Shen Y.-Q."/>
            <person name="Zeng Q."/>
            <person name="Galagan J."/>
            <person name="Birren B.W."/>
            <person name="Cuomo C.A."/>
            <person name="Wickes B.L."/>
        </authorList>
    </citation>
    <scope>NUCLEOTIDE SEQUENCE [LARGE SCALE GENOMIC DNA]</scope>
    <source>
        <strain evidence="5">RA 99-880 / ATCC MYA-4621 / FGSC 9543 / NRRL 43880</strain>
    </source>
</reference>
<gene>
    <name evidence="4" type="ORF">RO3G_00481</name>
</gene>
<dbReference type="Gene3D" id="1.10.443.10">
    <property type="entry name" value="Intergrase catalytic core"/>
    <property type="match status" value="1"/>
</dbReference>